<feature type="signal peptide" evidence="2">
    <location>
        <begin position="1"/>
        <end position="28"/>
    </location>
</feature>
<evidence type="ECO:0000256" key="1">
    <source>
        <dbReference type="SAM" id="MobiDB-lite"/>
    </source>
</evidence>
<dbReference type="EMBL" id="JACHNB010000001">
    <property type="protein sequence ID" value="MBB4743478.1"/>
    <property type="molecule type" value="Genomic_DNA"/>
</dbReference>
<feature type="region of interest" description="Disordered" evidence="1">
    <location>
        <begin position="104"/>
        <end position="126"/>
    </location>
</feature>
<dbReference type="Proteomes" id="UP000546162">
    <property type="component" value="Unassembled WGS sequence"/>
</dbReference>
<protein>
    <submittedName>
        <fullName evidence="3">Uncharacterized protein</fullName>
    </submittedName>
</protein>
<accession>A0A7W7MAW7</accession>
<feature type="chain" id="PRO_5031045822" evidence="2">
    <location>
        <begin position="29"/>
        <end position="126"/>
    </location>
</feature>
<proteinExistence type="predicted"/>
<dbReference type="RefSeq" id="WP_185043751.1">
    <property type="nucleotide sequence ID" value="NZ_BAABFG010000005.1"/>
</dbReference>
<evidence type="ECO:0000256" key="2">
    <source>
        <dbReference type="SAM" id="SignalP"/>
    </source>
</evidence>
<comment type="caution">
    <text evidence="3">The sequence shown here is derived from an EMBL/GenBank/DDBJ whole genome shotgun (WGS) entry which is preliminary data.</text>
</comment>
<sequence>MRQRSLSVLVAAATGLAMSGLAAAPAQAVTVGRHAEVPTEARLTVADTTESSAVRTGAARFVLASWERHPLPTLAVVAPVQTAPAAPVPSLLWTSGVATVADDRTLRRAGGATGAEPSRRPASQYT</sequence>
<keyword evidence="2" id="KW-0732">Signal</keyword>
<reference evidence="3 4" key="1">
    <citation type="submission" date="2020-08" db="EMBL/GenBank/DDBJ databases">
        <title>Sequencing the genomes of 1000 actinobacteria strains.</title>
        <authorList>
            <person name="Klenk H.-P."/>
        </authorList>
    </citation>
    <scope>NUCLEOTIDE SEQUENCE [LARGE SCALE GENOMIC DNA]</scope>
    <source>
        <strain evidence="3 4">DSM 45809</strain>
    </source>
</reference>
<gene>
    <name evidence="3" type="ORF">BJY16_006937</name>
</gene>
<keyword evidence="4" id="KW-1185">Reference proteome</keyword>
<evidence type="ECO:0000313" key="4">
    <source>
        <dbReference type="Proteomes" id="UP000546162"/>
    </source>
</evidence>
<evidence type="ECO:0000313" key="3">
    <source>
        <dbReference type="EMBL" id="MBB4743478.1"/>
    </source>
</evidence>
<name>A0A7W7MAW7_9ACTN</name>
<dbReference type="AlphaFoldDB" id="A0A7W7MAW7"/>
<organism evidence="3 4">
    <name type="scientific">Actinoplanes octamycinicus</name>
    <dbReference type="NCBI Taxonomy" id="135948"/>
    <lineage>
        <taxon>Bacteria</taxon>
        <taxon>Bacillati</taxon>
        <taxon>Actinomycetota</taxon>
        <taxon>Actinomycetes</taxon>
        <taxon>Micromonosporales</taxon>
        <taxon>Micromonosporaceae</taxon>
        <taxon>Actinoplanes</taxon>
    </lineage>
</organism>